<proteinExistence type="predicted"/>
<organism evidence="1">
    <name type="scientific">uncultured Thiotrichaceae bacterium</name>
    <dbReference type="NCBI Taxonomy" id="298394"/>
    <lineage>
        <taxon>Bacteria</taxon>
        <taxon>Pseudomonadati</taxon>
        <taxon>Pseudomonadota</taxon>
        <taxon>Gammaproteobacteria</taxon>
        <taxon>Thiotrichales</taxon>
        <taxon>Thiotrichaceae</taxon>
        <taxon>environmental samples</taxon>
    </lineage>
</organism>
<accession>A0A6S6UAC5</accession>
<name>A0A6S6UAC5_9GAMM</name>
<evidence type="ECO:0000313" key="1">
    <source>
        <dbReference type="EMBL" id="CAA6828759.1"/>
    </source>
</evidence>
<reference evidence="1" key="1">
    <citation type="submission" date="2020-01" db="EMBL/GenBank/DDBJ databases">
        <authorList>
            <person name="Meier V. D."/>
            <person name="Meier V D."/>
        </authorList>
    </citation>
    <scope>NUCLEOTIDE SEQUENCE</scope>
    <source>
        <strain evidence="1">HLG_WM_MAG_07</strain>
    </source>
</reference>
<dbReference type="PROSITE" id="PS51257">
    <property type="entry name" value="PROKAR_LIPOPROTEIN"/>
    <property type="match status" value="1"/>
</dbReference>
<sequence length="246" mass="27039">MPRFTRLTTLLSAVFLGGAIFVSGCSTTANLGLAKNGTGLQFNANELARYKASQDEIYQQLLGLAGLQSDPVNIYQWRQFISAGIHYSDQKCSNYINSLFWLDRWRKSSSKQIFTTGTYANSVLAIVESAAKDIALTAETFGLVGALYGEVNGNILYEVEPAIIKDLVEDKQAIYKRNLNLNFANRISSFEAIQGYTKLCLPSAIETDIANALKLSLRPRIPPPPTNRVVIPAKPVEESISEVPAQ</sequence>
<dbReference type="AlphaFoldDB" id="A0A6S6UAC5"/>
<protein>
    <recommendedName>
        <fullName evidence="2">Lipoprotein</fullName>
    </recommendedName>
</protein>
<evidence type="ECO:0008006" key="2">
    <source>
        <dbReference type="Google" id="ProtNLM"/>
    </source>
</evidence>
<dbReference type="EMBL" id="CACVAY010000151">
    <property type="protein sequence ID" value="CAA6828759.1"/>
    <property type="molecule type" value="Genomic_DNA"/>
</dbReference>
<gene>
    <name evidence="1" type="ORF">HELGO_WM9604</name>
</gene>